<name>A0A090L8R4_STRRB</name>
<dbReference type="GO" id="GO:0010506">
    <property type="term" value="P:regulation of autophagy"/>
    <property type="evidence" value="ECO:0007669"/>
    <property type="project" value="InterPro"/>
</dbReference>
<dbReference type="WormBase" id="SRAE_1000214600">
    <property type="protein sequence ID" value="SRP06570"/>
    <property type="gene ID" value="WBGene00258760"/>
</dbReference>
<dbReference type="STRING" id="34506.A0A090L8R4"/>
<dbReference type="CTD" id="36376255"/>
<dbReference type="GeneID" id="36376255"/>
<dbReference type="InterPro" id="IPR000719">
    <property type="entry name" value="Prot_kinase_dom"/>
</dbReference>
<dbReference type="GO" id="GO:0000407">
    <property type="term" value="C:phagophore assembly site"/>
    <property type="evidence" value="ECO:0007669"/>
    <property type="project" value="TreeGrafter"/>
</dbReference>
<keyword evidence="4" id="KW-0067">ATP-binding</keyword>
<proteinExistence type="predicted"/>
<evidence type="ECO:0000256" key="3">
    <source>
        <dbReference type="ARBA" id="ARBA00022777"/>
    </source>
</evidence>
<evidence type="ECO:0000256" key="1">
    <source>
        <dbReference type="ARBA" id="ARBA00022679"/>
    </source>
</evidence>
<dbReference type="GO" id="GO:0004674">
    <property type="term" value="F:protein serine/threonine kinase activity"/>
    <property type="evidence" value="ECO:0007669"/>
    <property type="project" value="InterPro"/>
</dbReference>
<dbReference type="PANTHER" id="PTHR24348">
    <property type="entry name" value="SERINE/THREONINE-PROTEIN KINASE UNC-51-RELATED"/>
    <property type="match status" value="1"/>
</dbReference>
<dbReference type="PANTHER" id="PTHR24348:SF22">
    <property type="entry name" value="NON-SPECIFIC SERINE_THREONINE PROTEIN KINASE"/>
    <property type="match status" value="1"/>
</dbReference>
<reference evidence="6 7" key="1">
    <citation type="submission" date="2014-09" db="EMBL/GenBank/DDBJ databases">
        <authorList>
            <person name="Martin A.A."/>
        </authorList>
    </citation>
    <scope>NUCLEOTIDE SEQUENCE</scope>
    <source>
        <strain evidence="7">ED321</strain>
        <strain evidence="6">ED321 Heterogonic</strain>
    </source>
</reference>
<keyword evidence="7" id="KW-1185">Reference proteome</keyword>
<dbReference type="GO" id="GO:0016020">
    <property type="term" value="C:membrane"/>
    <property type="evidence" value="ECO:0007669"/>
    <property type="project" value="TreeGrafter"/>
</dbReference>
<dbReference type="RefSeq" id="XP_024503091.1">
    <property type="nucleotide sequence ID" value="XM_024649189.1"/>
</dbReference>
<evidence type="ECO:0000313" key="6">
    <source>
        <dbReference type="EMBL" id="CEF63890.1"/>
    </source>
</evidence>
<dbReference type="GO" id="GO:0005776">
    <property type="term" value="C:autophagosome"/>
    <property type="evidence" value="ECO:0007669"/>
    <property type="project" value="TreeGrafter"/>
</dbReference>
<dbReference type="SMART" id="SM00220">
    <property type="entry name" value="S_TKc"/>
    <property type="match status" value="1"/>
</dbReference>
<protein>
    <submittedName>
        <fullName evidence="8">Protein kinase domain-containing protein</fullName>
    </submittedName>
</protein>
<dbReference type="GO" id="GO:0005524">
    <property type="term" value="F:ATP binding"/>
    <property type="evidence" value="ECO:0007669"/>
    <property type="project" value="UniProtKB-KW"/>
</dbReference>
<evidence type="ECO:0000313" key="8">
    <source>
        <dbReference type="WBParaSite" id="SRAE_1000214600.1"/>
    </source>
</evidence>
<dbReference type="WBParaSite" id="SRAE_1000214600.1">
    <property type="protein sequence ID" value="SRAE_1000214600.1"/>
    <property type="gene ID" value="WBGene00258760"/>
</dbReference>
<dbReference type="Gene3D" id="1.10.510.10">
    <property type="entry name" value="Transferase(Phosphotransferase) domain 1"/>
    <property type="match status" value="1"/>
</dbReference>
<feature type="domain" description="Protein kinase" evidence="5">
    <location>
        <begin position="14"/>
        <end position="285"/>
    </location>
</feature>
<evidence type="ECO:0000259" key="5">
    <source>
        <dbReference type="PROSITE" id="PS50011"/>
    </source>
</evidence>
<evidence type="ECO:0000313" key="7">
    <source>
        <dbReference type="Proteomes" id="UP000035682"/>
    </source>
</evidence>
<sequence length="354" mass="41598">MIDNKKIYTLKSCLVEVAKLYDNNKSNVYIGIIRQVDIENLNMVHFYSNSNFNNLMEEIRKIRHNNINGGPVIFHNKYFLPINGTNISNEEKLFFIYKKSQGVSLSTMITDNENPIRCHSKGVILLLKQISSGLNFLHDKDIVHGELTPDCIHLSIDGTWKISYVGFFYILSHLRSSSELREYITLYYKSPDAIQTNYIFTKEEDVWAFSIIIYNIYCDFKDYYFENLDPILQCEPDLCLLNIFENYGPFGEADKMPKSLFNMCAGGIWKRKEERMTMDVIYEYIKTLTLDDNNNIICSDENLNSEFIENVISRIDSYQKPNYDEVVYIFQTMVEKIFSHNDLSLQLKEEYDYI</sequence>
<keyword evidence="3 6" id="KW-0418">Kinase</keyword>
<gene>
    <name evidence="6 8 9" type="ORF">SRAE_1000214600</name>
</gene>
<dbReference type="Proteomes" id="UP000035682">
    <property type="component" value="Unplaced"/>
</dbReference>
<dbReference type="OrthoDB" id="4062651at2759"/>
<evidence type="ECO:0000256" key="2">
    <source>
        <dbReference type="ARBA" id="ARBA00022741"/>
    </source>
</evidence>
<dbReference type="GO" id="GO:0000045">
    <property type="term" value="P:autophagosome assembly"/>
    <property type="evidence" value="ECO:0007669"/>
    <property type="project" value="TreeGrafter"/>
</dbReference>
<dbReference type="GO" id="GO:0005829">
    <property type="term" value="C:cytosol"/>
    <property type="evidence" value="ECO:0007669"/>
    <property type="project" value="TreeGrafter"/>
</dbReference>
<dbReference type="Pfam" id="PF07714">
    <property type="entry name" value="PK_Tyr_Ser-Thr"/>
    <property type="match status" value="1"/>
</dbReference>
<dbReference type="EMBL" id="LN609528">
    <property type="protein sequence ID" value="CEF63890.1"/>
    <property type="molecule type" value="Genomic_DNA"/>
</dbReference>
<dbReference type="SUPFAM" id="SSF56112">
    <property type="entry name" value="Protein kinase-like (PK-like)"/>
    <property type="match status" value="1"/>
</dbReference>
<dbReference type="InterPro" id="IPR011009">
    <property type="entry name" value="Kinase-like_dom_sf"/>
</dbReference>
<evidence type="ECO:0000256" key="4">
    <source>
        <dbReference type="ARBA" id="ARBA00022840"/>
    </source>
</evidence>
<reference evidence="8" key="2">
    <citation type="submission" date="2020-12" db="UniProtKB">
        <authorList>
            <consortium name="WormBaseParasite"/>
        </authorList>
    </citation>
    <scope>IDENTIFICATION</scope>
</reference>
<evidence type="ECO:0000313" key="9">
    <source>
        <dbReference type="WormBase" id="SRAE_1000214600"/>
    </source>
</evidence>
<dbReference type="InterPro" id="IPR001245">
    <property type="entry name" value="Ser-Thr/Tyr_kinase_cat_dom"/>
</dbReference>
<dbReference type="InterPro" id="IPR045269">
    <property type="entry name" value="Atg1-like"/>
</dbReference>
<dbReference type="AlphaFoldDB" id="A0A090L8R4"/>
<accession>A0A090L8R4</accession>
<organism evidence="6">
    <name type="scientific">Strongyloides ratti</name>
    <name type="common">Parasitic roundworm</name>
    <dbReference type="NCBI Taxonomy" id="34506"/>
    <lineage>
        <taxon>Eukaryota</taxon>
        <taxon>Metazoa</taxon>
        <taxon>Ecdysozoa</taxon>
        <taxon>Nematoda</taxon>
        <taxon>Chromadorea</taxon>
        <taxon>Rhabditida</taxon>
        <taxon>Tylenchina</taxon>
        <taxon>Panagrolaimomorpha</taxon>
        <taxon>Strongyloidoidea</taxon>
        <taxon>Strongyloididae</taxon>
        <taxon>Strongyloides</taxon>
    </lineage>
</organism>
<keyword evidence="2" id="KW-0547">Nucleotide-binding</keyword>
<dbReference type="PROSITE" id="PS50011">
    <property type="entry name" value="PROTEIN_KINASE_DOM"/>
    <property type="match status" value="1"/>
</dbReference>
<keyword evidence="1" id="KW-0808">Transferase</keyword>